<dbReference type="PRINTS" id="PR00300">
    <property type="entry name" value="CLPPROTEASEA"/>
</dbReference>
<dbReference type="SMART" id="SM00382">
    <property type="entry name" value="AAA"/>
    <property type="match status" value="2"/>
</dbReference>
<dbReference type="Gene3D" id="3.40.50.300">
    <property type="entry name" value="P-loop containing nucleotide triphosphate hydrolases"/>
    <property type="match status" value="2"/>
</dbReference>
<proteinExistence type="predicted"/>
<dbReference type="GO" id="GO:0005524">
    <property type="term" value="F:ATP binding"/>
    <property type="evidence" value="ECO:0007669"/>
    <property type="project" value="UniProtKB-KW"/>
</dbReference>
<keyword evidence="1 5" id="KW-0677">Repeat</keyword>
<evidence type="ECO:0000256" key="4">
    <source>
        <dbReference type="ARBA" id="ARBA00023186"/>
    </source>
</evidence>
<dbReference type="Pfam" id="PF02861">
    <property type="entry name" value="Clp_N"/>
    <property type="match status" value="1"/>
</dbReference>
<dbReference type="InterPro" id="IPR019489">
    <property type="entry name" value="Clp_ATPase_C"/>
</dbReference>
<dbReference type="InterPro" id="IPR004176">
    <property type="entry name" value="Clp_R_N"/>
</dbReference>
<dbReference type="Pfam" id="PF00004">
    <property type="entry name" value="AAA"/>
    <property type="match status" value="1"/>
</dbReference>
<dbReference type="InterPro" id="IPR041546">
    <property type="entry name" value="ClpA/ClpB_AAA_lid"/>
</dbReference>
<accession>A0A847D0S3</accession>
<dbReference type="Gene3D" id="1.10.1780.10">
    <property type="entry name" value="Clp, N-terminal domain"/>
    <property type="match status" value="1"/>
</dbReference>
<dbReference type="PROSITE" id="PS51903">
    <property type="entry name" value="CLP_R"/>
    <property type="match status" value="1"/>
</dbReference>
<keyword evidence="2" id="KW-0547">Nucleotide-binding</keyword>
<reference evidence="8 9" key="1">
    <citation type="journal article" date="2020" name="Biotechnol. Biofuels">
        <title>New insights from the biogas microbiome by comprehensive genome-resolved metagenomics of nearly 1600 species originating from multiple anaerobic digesters.</title>
        <authorList>
            <person name="Campanaro S."/>
            <person name="Treu L."/>
            <person name="Rodriguez-R L.M."/>
            <person name="Kovalovszki A."/>
            <person name="Ziels R.M."/>
            <person name="Maus I."/>
            <person name="Zhu X."/>
            <person name="Kougias P.G."/>
            <person name="Basile A."/>
            <person name="Luo G."/>
            <person name="Schluter A."/>
            <person name="Konstantinidis K.T."/>
            <person name="Angelidaki I."/>
        </authorList>
    </citation>
    <scope>NUCLEOTIDE SEQUENCE [LARGE SCALE GENOMIC DNA]</scope>
    <source>
        <strain evidence="8">AS06rmzACSIP_65</strain>
    </source>
</reference>
<evidence type="ECO:0000256" key="5">
    <source>
        <dbReference type="PROSITE-ProRule" id="PRU01251"/>
    </source>
</evidence>
<feature type="coiled-coil region" evidence="6">
    <location>
        <begin position="422"/>
        <end position="449"/>
    </location>
</feature>
<dbReference type="Pfam" id="PF17871">
    <property type="entry name" value="AAA_lid_9"/>
    <property type="match status" value="1"/>
</dbReference>
<gene>
    <name evidence="8" type="ORF">GX656_00055</name>
</gene>
<dbReference type="PANTHER" id="PTHR11638:SF18">
    <property type="entry name" value="HEAT SHOCK PROTEIN 104"/>
    <property type="match status" value="1"/>
</dbReference>
<dbReference type="SUPFAM" id="SSF52540">
    <property type="entry name" value="P-loop containing nucleoside triphosphate hydrolases"/>
    <property type="match status" value="2"/>
</dbReference>
<dbReference type="SUPFAM" id="SSF81923">
    <property type="entry name" value="Double Clp-N motif"/>
    <property type="match status" value="1"/>
</dbReference>
<dbReference type="InterPro" id="IPR001270">
    <property type="entry name" value="ClpA/B"/>
</dbReference>
<sequence>MHDSKSNKDKKPFLSRLSKNLVISIRLSYFVSTHLKERKVSPTSLLAGILLNDASIARKAVSETGVNVTKIMEVLLGKKNIEITGNPNKQVEIEFSKDSKEILNRAFFVAQKAGHVYVGSEHLLLAMLEGNFEEFKKIKDLGLTTEIFKAALNRIAIYPVGFLTKPWEGTVEEDNQSFVQYLGVDLVELARENKLDPVVGREDELDNLESILCRRRKNNVVIVGEAGVGKTVLVEGLAQRIASGNVPPSLRDAKIISLNVSDIMAGSKMRGDVEEKVTAIIEEVTQAENTILFIDEIHNIVAPGMPGSSSDIASVLKPALTQGNFRCIGATTTEDYSAYFETDNALARRFQPLFLEELSVESTLGVLKVIRPLLEKHHNVRISDEAILMATQLSDRYVADRYLPDKAIDVLDEASSSKKLGVEADFKDIEELKNQLKEIKLEKEDLISRWEMSDASKIQIKEDKIQEKILLREKELSLEKGRKKNEITSEDVRNVISKWTGIPINTLGSQEKNALISLDLKLKAKVIGQDEACDAVSGAIKRARTGISDTDRPWASFLFLGPTGVGKTELAKVLSEELFGNTENLVQIDMSEMMEMHSVSKLIGSPPGYVGFQQGGWLTERVRRHPHSVILFDEIEKAHPDVLNILLQIMEYGHLMDGRGKRVNFKNTVIILTSNIGAEEIRKSRVLGFSEVKEKAESSIKDERETYKHMKETLMEELKNTLRPELLNRLDEVVIFRSLNRVDARKIVKLLLFDLNNRLKEEKILVKLNSQAISYIVKESFSDEYGARPLRRFLQDKVENLLADYILHKGDGTNKGELVEVSIGLEDNNLVILKKK</sequence>
<feature type="domain" description="Clp R" evidence="7">
    <location>
        <begin position="1"/>
        <end position="160"/>
    </location>
</feature>
<dbReference type="Gene3D" id="4.10.860.10">
    <property type="entry name" value="UVR domain"/>
    <property type="match status" value="1"/>
</dbReference>
<evidence type="ECO:0000256" key="6">
    <source>
        <dbReference type="SAM" id="Coils"/>
    </source>
</evidence>
<keyword evidence="8" id="KW-0645">Protease</keyword>
<dbReference type="Proteomes" id="UP000545876">
    <property type="component" value="Unassembled WGS sequence"/>
</dbReference>
<dbReference type="GO" id="GO:0005737">
    <property type="term" value="C:cytoplasm"/>
    <property type="evidence" value="ECO:0007669"/>
    <property type="project" value="TreeGrafter"/>
</dbReference>
<keyword evidence="4" id="KW-0143">Chaperone</keyword>
<dbReference type="GO" id="GO:0006508">
    <property type="term" value="P:proteolysis"/>
    <property type="evidence" value="ECO:0007669"/>
    <property type="project" value="UniProtKB-KW"/>
</dbReference>
<evidence type="ECO:0000259" key="7">
    <source>
        <dbReference type="PROSITE" id="PS51903"/>
    </source>
</evidence>
<evidence type="ECO:0000256" key="2">
    <source>
        <dbReference type="ARBA" id="ARBA00022741"/>
    </source>
</evidence>
<comment type="caution">
    <text evidence="8">The sequence shown here is derived from an EMBL/GenBank/DDBJ whole genome shotgun (WGS) entry which is preliminary data.</text>
</comment>
<organism evidence="8 9">
    <name type="scientific">Candidatus Dojkabacteria bacterium</name>
    <dbReference type="NCBI Taxonomy" id="2099670"/>
    <lineage>
        <taxon>Bacteria</taxon>
        <taxon>Candidatus Dojkabacteria</taxon>
    </lineage>
</organism>
<dbReference type="InterPro" id="IPR003959">
    <property type="entry name" value="ATPase_AAA_core"/>
</dbReference>
<dbReference type="GO" id="GO:0034605">
    <property type="term" value="P:cellular response to heat"/>
    <property type="evidence" value="ECO:0007669"/>
    <property type="project" value="TreeGrafter"/>
</dbReference>
<dbReference type="InterPro" id="IPR018368">
    <property type="entry name" value="ClpA/B_CS1"/>
</dbReference>
<dbReference type="InterPro" id="IPR027417">
    <property type="entry name" value="P-loop_NTPase"/>
</dbReference>
<evidence type="ECO:0000256" key="3">
    <source>
        <dbReference type="ARBA" id="ARBA00022840"/>
    </source>
</evidence>
<dbReference type="InterPro" id="IPR050130">
    <property type="entry name" value="ClpA_ClpB"/>
</dbReference>
<dbReference type="AlphaFoldDB" id="A0A847D0S3"/>
<keyword evidence="8" id="KW-0378">Hydrolase</keyword>
<dbReference type="InterPro" id="IPR036628">
    <property type="entry name" value="Clp_N_dom_sf"/>
</dbReference>
<dbReference type="GO" id="GO:0016887">
    <property type="term" value="F:ATP hydrolysis activity"/>
    <property type="evidence" value="ECO:0007669"/>
    <property type="project" value="InterPro"/>
</dbReference>
<dbReference type="Pfam" id="PF10431">
    <property type="entry name" value="ClpB_D2-small"/>
    <property type="match status" value="1"/>
</dbReference>
<protein>
    <submittedName>
        <fullName evidence="8">ATP-dependent Clp protease ATP-binding subunit</fullName>
    </submittedName>
</protein>
<dbReference type="CDD" id="cd00009">
    <property type="entry name" value="AAA"/>
    <property type="match status" value="1"/>
</dbReference>
<evidence type="ECO:0000313" key="9">
    <source>
        <dbReference type="Proteomes" id="UP000545876"/>
    </source>
</evidence>
<dbReference type="Gene3D" id="1.10.8.60">
    <property type="match status" value="2"/>
</dbReference>
<evidence type="ECO:0000256" key="1">
    <source>
        <dbReference type="ARBA" id="ARBA00022737"/>
    </source>
</evidence>
<dbReference type="PROSITE" id="PS00870">
    <property type="entry name" value="CLPAB_1"/>
    <property type="match status" value="1"/>
</dbReference>
<dbReference type="PANTHER" id="PTHR11638">
    <property type="entry name" value="ATP-DEPENDENT CLP PROTEASE"/>
    <property type="match status" value="1"/>
</dbReference>
<dbReference type="SMART" id="SM01086">
    <property type="entry name" value="ClpB_D2-small"/>
    <property type="match status" value="1"/>
</dbReference>
<dbReference type="GO" id="GO:0008233">
    <property type="term" value="F:peptidase activity"/>
    <property type="evidence" value="ECO:0007669"/>
    <property type="project" value="UniProtKB-KW"/>
</dbReference>
<name>A0A847D0S3_9BACT</name>
<evidence type="ECO:0000313" key="8">
    <source>
        <dbReference type="EMBL" id="NLD25030.1"/>
    </source>
</evidence>
<dbReference type="InterPro" id="IPR003593">
    <property type="entry name" value="AAA+_ATPase"/>
</dbReference>
<dbReference type="Pfam" id="PF07724">
    <property type="entry name" value="AAA_2"/>
    <property type="match status" value="1"/>
</dbReference>
<keyword evidence="6" id="KW-0175">Coiled coil</keyword>
<dbReference type="CDD" id="cd19499">
    <property type="entry name" value="RecA-like_ClpB_Hsp104-like"/>
    <property type="match status" value="1"/>
</dbReference>
<dbReference type="FunFam" id="3.40.50.300:FF:000025">
    <property type="entry name" value="ATP-dependent Clp protease subunit"/>
    <property type="match status" value="1"/>
</dbReference>
<keyword evidence="3 8" id="KW-0067">ATP-binding</keyword>
<dbReference type="EMBL" id="JAAZBX010000001">
    <property type="protein sequence ID" value="NLD25030.1"/>
    <property type="molecule type" value="Genomic_DNA"/>
</dbReference>